<evidence type="ECO:0000313" key="2">
    <source>
        <dbReference type="Proteomes" id="UP000479710"/>
    </source>
</evidence>
<reference evidence="1 2" key="1">
    <citation type="submission" date="2019-11" db="EMBL/GenBank/DDBJ databases">
        <title>Whole genome sequence of Oryza granulata.</title>
        <authorList>
            <person name="Li W."/>
        </authorList>
    </citation>
    <scope>NUCLEOTIDE SEQUENCE [LARGE SCALE GENOMIC DNA]</scope>
    <source>
        <strain evidence="2">cv. Menghai</strain>
        <tissue evidence="1">Leaf</tissue>
    </source>
</reference>
<evidence type="ECO:0000313" key="1">
    <source>
        <dbReference type="EMBL" id="KAF0897510.1"/>
    </source>
</evidence>
<organism evidence="1 2">
    <name type="scientific">Oryza meyeriana var. granulata</name>
    <dbReference type="NCBI Taxonomy" id="110450"/>
    <lineage>
        <taxon>Eukaryota</taxon>
        <taxon>Viridiplantae</taxon>
        <taxon>Streptophyta</taxon>
        <taxon>Embryophyta</taxon>
        <taxon>Tracheophyta</taxon>
        <taxon>Spermatophyta</taxon>
        <taxon>Magnoliopsida</taxon>
        <taxon>Liliopsida</taxon>
        <taxon>Poales</taxon>
        <taxon>Poaceae</taxon>
        <taxon>BOP clade</taxon>
        <taxon>Oryzoideae</taxon>
        <taxon>Oryzeae</taxon>
        <taxon>Oryzinae</taxon>
        <taxon>Oryza</taxon>
        <taxon>Oryza meyeriana</taxon>
    </lineage>
</organism>
<protein>
    <submittedName>
        <fullName evidence="1">Uncharacterized protein</fullName>
    </submittedName>
</protein>
<keyword evidence="2" id="KW-1185">Reference proteome</keyword>
<accession>A0A6G1CBK6</accession>
<gene>
    <name evidence="1" type="ORF">E2562_038508</name>
</gene>
<name>A0A6G1CBK6_9ORYZ</name>
<dbReference type="Proteomes" id="UP000479710">
    <property type="component" value="Unassembled WGS sequence"/>
</dbReference>
<comment type="caution">
    <text evidence="1">The sequence shown here is derived from an EMBL/GenBank/DDBJ whole genome shotgun (WGS) entry which is preliminary data.</text>
</comment>
<dbReference type="AlphaFoldDB" id="A0A6G1CBK6"/>
<proteinExistence type="predicted"/>
<sequence length="94" mass="10781">MKNDNEGLICSPGTQFGGLTSEAMQSTWSSMTARQRSKGPMLRRTAFYQRRQELAAWGHKVAGKPLYFEAMIYLLYQSMSYGRFVPELEFKSKT</sequence>
<dbReference type="EMBL" id="SPHZ02000010">
    <property type="protein sequence ID" value="KAF0897510.1"/>
    <property type="molecule type" value="Genomic_DNA"/>
</dbReference>